<evidence type="ECO:0000259" key="1">
    <source>
        <dbReference type="Pfam" id="PF01571"/>
    </source>
</evidence>
<dbReference type="STRING" id="871652.SAMN04515673_10476"/>
<dbReference type="GO" id="GO:0008168">
    <property type="term" value="F:methyltransferase activity"/>
    <property type="evidence" value="ECO:0007669"/>
    <property type="project" value="UniProtKB-KW"/>
</dbReference>
<accession>A0A1I6DLT3</accession>
<dbReference type="GO" id="GO:0005829">
    <property type="term" value="C:cytosol"/>
    <property type="evidence" value="ECO:0007669"/>
    <property type="project" value="TreeGrafter"/>
</dbReference>
<dbReference type="EMBL" id="FOYI01000004">
    <property type="protein sequence ID" value="SFR06342.1"/>
    <property type="molecule type" value="Genomic_DNA"/>
</dbReference>
<protein>
    <submittedName>
        <fullName evidence="4">Aminomethyltransferase</fullName>
    </submittedName>
</protein>
<dbReference type="Pfam" id="PF08669">
    <property type="entry name" value="GCV_T_C"/>
    <property type="match status" value="1"/>
</dbReference>
<dbReference type="SUPFAM" id="SSF103025">
    <property type="entry name" value="Folate-binding domain"/>
    <property type="match status" value="1"/>
</dbReference>
<dbReference type="InterPro" id="IPR028896">
    <property type="entry name" value="GcvT/YgfZ/DmdA"/>
</dbReference>
<name>A0A1I6DLT3_9RHOB</name>
<dbReference type="AlphaFoldDB" id="A0A1I6DLT3"/>
<dbReference type="InterPro" id="IPR013977">
    <property type="entry name" value="GcvT_C"/>
</dbReference>
<dbReference type="PANTHER" id="PTHR43757:SF2">
    <property type="entry name" value="AMINOMETHYLTRANSFERASE, MITOCHONDRIAL"/>
    <property type="match status" value="1"/>
</dbReference>
<keyword evidence="4" id="KW-0489">Methyltransferase</keyword>
<dbReference type="Pfam" id="PF01571">
    <property type="entry name" value="GCV_T"/>
    <property type="match status" value="1"/>
</dbReference>
<dbReference type="InterPro" id="IPR018959">
    <property type="entry name" value="DUF1989"/>
</dbReference>
<dbReference type="GO" id="GO:0032259">
    <property type="term" value="P:methylation"/>
    <property type="evidence" value="ECO:0007669"/>
    <property type="project" value="UniProtKB-KW"/>
</dbReference>
<dbReference type="Pfam" id="PF09347">
    <property type="entry name" value="DUF1989"/>
    <property type="match status" value="1"/>
</dbReference>
<dbReference type="Proteomes" id="UP000199302">
    <property type="component" value="Unassembled WGS sequence"/>
</dbReference>
<gene>
    <name evidence="4" type="ORF">SAMN04515673_10476</name>
</gene>
<dbReference type="OrthoDB" id="9772660at2"/>
<dbReference type="PANTHER" id="PTHR43757">
    <property type="entry name" value="AMINOMETHYLTRANSFERASE"/>
    <property type="match status" value="1"/>
</dbReference>
<evidence type="ECO:0000313" key="4">
    <source>
        <dbReference type="EMBL" id="SFR06342.1"/>
    </source>
</evidence>
<keyword evidence="4" id="KW-0808">Transferase</keyword>
<feature type="domain" description="Aminomethyltransferase C-terminal" evidence="2">
    <location>
        <begin position="685"/>
        <end position="766"/>
    </location>
</feature>
<evidence type="ECO:0000259" key="3">
    <source>
        <dbReference type="Pfam" id="PF09347"/>
    </source>
</evidence>
<proteinExistence type="predicted"/>
<dbReference type="Gene3D" id="3.30.1360.120">
    <property type="entry name" value="Probable tRNA modification gtpase trme, domain 1"/>
    <property type="match status" value="1"/>
</dbReference>
<dbReference type="InterPro" id="IPR006222">
    <property type="entry name" value="GCVT_N"/>
</dbReference>
<evidence type="ECO:0000313" key="5">
    <source>
        <dbReference type="Proteomes" id="UP000199302"/>
    </source>
</evidence>
<reference evidence="4 5" key="1">
    <citation type="submission" date="2016-10" db="EMBL/GenBank/DDBJ databases">
        <authorList>
            <person name="de Groot N.N."/>
        </authorList>
    </citation>
    <scope>NUCLEOTIDE SEQUENCE [LARGE SCALE GENOMIC DNA]</scope>
    <source>
        <strain evidence="5">KMM 9023,NRIC 0796,JCM 17311,KCTC 23692</strain>
    </source>
</reference>
<sequence length="774" mass="83817">MLVTQSAFADPRPRLRGLGVPNVHVADVLCGEAVSLDVRAGSTLSVTNTGGGAAAVLTVLLPDQSCFSGAPVGVGPAEQSKLPVDAFDSRQMEALTRARGGALRDGTGVELFGPASEPGALYVTKLQQDCTVFLIAPVARDFVETGGGSHFSVRVQPPAAGADSIALPRPLGKIVDEWRVSRGTAQAYQVRQGQFIQVIDVEGQQCSDFMAMRASALDAGKERYIDSTVSRTMARAAYPLPGLHDKFYDQDINPLLAVRQDTVGRHDTFALACTARGYEERGFPGHLNCSDNISDAFAPYSIERRAAWPAINFFFNSWVDPTHGHLGTDEAWSRPGDYVAMEALTDLVCVSTACPDDVDPINGWNPTDIHVRIYEEDSSITHSVSWRAQPEDGAKLTRHSAFHPRTSKLTSSFAVSRDLWTPSHFDATGAVEEYWACKTAATLQDMSGLRKYDVIGPDAAALLQHCLTRNVDKLAQHRGFYALMCDERGSVLDDGTLFCIEPTSYRWCCGSDNSALHLREMAEKLGLNVHVRSLGHRMVNLALQGPKSRDILSRIVFTQPGRPMLENLKWFGFTVARLHDRDGPVFMLSRTGFTGELGYEIFCDRDHATEIWDGVMAAGAPDGLVPMGGAALEMLRLEAGLMIAGAEFGPDADAMESGLGFAVDFKKDAFIGRAALERNKAAARRRLVGLTFAGKETPAHGDAIFVGREQVGVITSATYSPQLGHAIAMARVAIENSDEGALLEVGRLDGHMKRLPAIVCALPFLDPKREKARA</sequence>
<evidence type="ECO:0000259" key="2">
    <source>
        <dbReference type="Pfam" id="PF08669"/>
    </source>
</evidence>
<dbReference type="SUPFAM" id="SSF101790">
    <property type="entry name" value="Aminomethyltransferase beta-barrel domain"/>
    <property type="match status" value="1"/>
</dbReference>
<keyword evidence="5" id="KW-1185">Reference proteome</keyword>
<dbReference type="InterPro" id="IPR029043">
    <property type="entry name" value="GcvT/YgfZ_C"/>
</dbReference>
<organism evidence="4 5">
    <name type="scientific">Poseidonocella sedimentorum</name>
    <dbReference type="NCBI Taxonomy" id="871652"/>
    <lineage>
        <taxon>Bacteria</taxon>
        <taxon>Pseudomonadati</taxon>
        <taxon>Pseudomonadota</taxon>
        <taxon>Alphaproteobacteria</taxon>
        <taxon>Rhodobacterales</taxon>
        <taxon>Roseobacteraceae</taxon>
        <taxon>Poseidonocella</taxon>
    </lineage>
</organism>
<dbReference type="InterPro" id="IPR027266">
    <property type="entry name" value="TrmE/GcvT-like"/>
</dbReference>
<feature type="domain" description="DUF1989" evidence="3">
    <location>
        <begin position="180"/>
        <end position="348"/>
    </location>
</feature>
<feature type="domain" description="GCVT N-terminal" evidence="1">
    <location>
        <begin position="403"/>
        <end position="667"/>
    </location>
</feature>